<dbReference type="PROSITE" id="PS50176">
    <property type="entry name" value="ARM_REPEAT"/>
    <property type="match status" value="2"/>
</dbReference>
<dbReference type="InterPro" id="IPR040144">
    <property type="entry name" value="RAP1GDS1"/>
</dbReference>
<dbReference type="InterPro" id="IPR000225">
    <property type="entry name" value="Armadillo"/>
</dbReference>
<dbReference type="InterPro" id="IPR016024">
    <property type="entry name" value="ARM-type_fold"/>
</dbReference>
<dbReference type="GO" id="GO:0005829">
    <property type="term" value="C:cytosol"/>
    <property type="evidence" value="ECO:0007669"/>
    <property type="project" value="UniProtKB-SubCell"/>
</dbReference>
<reference evidence="8 9" key="1">
    <citation type="submission" date="2014-04" db="EMBL/GenBank/DDBJ databases">
        <title>Genome evolution of avian class.</title>
        <authorList>
            <person name="Zhang G."/>
            <person name="Li C."/>
        </authorList>
    </citation>
    <scope>NUCLEOTIDE SEQUENCE [LARGE SCALE GENOMIC DNA]</scope>
    <source>
        <strain evidence="8">BGI_N307</strain>
    </source>
</reference>
<feature type="repeat" description="ARM" evidence="7">
    <location>
        <begin position="242"/>
        <end position="274"/>
    </location>
</feature>
<dbReference type="Proteomes" id="UP000053875">
    <property type="component" value="Unassembled WGS sequence"/>
</dbReference>
<evidence type="ECO:0000256" key="3">
    <source>
        <dbReference type="ARBA" id="ARBA00004514"/>
    </source>
</evidence>
<dbReference type="SUPFAM" id="SSF48371">
    <property type="entry name" value="ARM repeat"/>
    <property type="match status" value="2"/>
</dbReference>
<dbReference type="InterPro" id="IPR011989">
    <property type="entry name" value="ARM-like"/>
</dbReference>
<keyword evidence="9" id="KW-1185">Reference proteome</keyword>
<dbReference type="AlphaFoldDB" id="A0A093FZT2"/>
<name>A0A093FZT2_DRYPU</name>
<dbReference type="GO" id="GO:0005085">
    <property type="term" value="F:guanyl-nucleotide exchange factor activity"/>
    <property type="evidence" value="ECO:0007669"/>
    <property type="project" value="InterPro"/>
</dbReference>
<evidence type="ECO:0000256" key="4">
    <source>
        <dbReference type="ARBA" id="ARBA00022490"/>
    </source>
</evidence>
<dbReference type="PANTHER" id="PTHR10957">
    <property type="entry name" value="RAP1 GTPASE-GDP DISSOCIATION STIMULATOR 1"/>
    <property type="match status" value="1"/>
</dbReference>
<evidence type="ECO:0000313" key="8">
    <source>
        <dbReference type="EMBL" id="KFV62308.1"/>
    </source>
</evidence>
<organism evidence="8 9">
    <name type="scientific">Dryobates pubescens</name>
    <name type="common">Downy woodpecker</name>
    <name type="synonym">Picoides pubescens</name>
    <dbReference type="NCBI Taxonomy" id="118200"/>
    <lineage>
        <taxon>Eukaryota</taxon>
        <taxon>Metazoa</taxon>
        <taxon>Chordata</taxon>
        <taxon>Craniata</taxon>
        <taxon>Vertebrata</taxon>
        <taxon>Euteleostomi</taxon>
        <taxon>Archelosauria</taxon>
        <taxon>Archosauria</taxon>
        <taxon>Dinosauria</taxon>
        <taxon>Saurischia</taxon>
        <taxon>Theropoda</taxon>
        <taxon>Coelurosauria</taxon>
        <taxon>Aves</taxon>
        <taxon>Neognathae</taxon>
        <taxon>Neoaves</taxon>
        <taxon>Telluraves</taxon>
        <taxon>Coraciimorphae</taxon>
        <taxon>Piciformes</taxon>
        <taxon>Picidae</taxon>
        <taxon>Dryobates</taxon>
    </lineage>
</organism>
<keyword evidence="6" id="KW-0496">Mitochondrion</keyword>
<dbReference type="GO" id="GO:0005783">
    <property type="term" value="C:endoplasmic reticulum"/>
    <property type="evidence" value="ECO:0007669"/>
    <property type="project" value="UniProtKB-SubCell"/>
</dbReference>
<feature type="non-terminal residue" evidence="8">
    <location>
        <position position="492"/>
    </location>
</feature>
<keyword evidence="4" id="KW-0963">Cytoplasm</keyword>
<comment type="subcellular location">
    <subcellularLocation>
        <location evidence="3">Cytoplasm</location>
        <location evidence="3">Cytosol</location>
    </subcellularLocation>
    <subcellularLocation>
        <location evidence="2">Endoplasmic reticulum</location>
    </subcellularLocation>
    <subcellularLocation>
        <location evidence="1">Mitochondrion</location>
    </subcellularLocation>
</comment>
<dbReference type="SMART" id="SM00185">
    <property type="entry name" value="ARM"/>
    <property type="match status" value="6"/>
</dbReference>
<evidence type="ECO:0000256" key="2">
    <source>
        <dbReference type="ARBA" id="ARBA00004240"/>
    </source>
</evidence>
<dbReference type="STRING" id="118200.A0A093FZT2"/>
<dbReference type="Pfam" id="PF00514">
    <property type="entry name" value="Arm"/>
    <property type="match status" value="1"/>
</dbReference>
<proteinExistence type="predicted"/>
<dbReference type="EMBL" id="KL214905">
    <property type="protein sequence ID" value="KFV62308.1"/>
    <property type="molecule type" value="Genomic_DNA"/>
</dbReference>
<evidence type="ECO:0000256" key="7">
    <source>
        <dbReference type="PROSITE-ProRule" id="PRU00259"/>
    </source>
</evidence>
<dbReference type="GO" id="GO:0005739">
    <property type="term" value="C:mitochondrion"/>
    <property type="evidence" value="ECO:0007669"/>
    <property type="project" value="UniProtKB-SubCell"/>
</dbReference>
<feature type="repeat" description="ARM" evidence="7">
    <location>
        <begin position="68"/>
        <end position="112"/>
    </location>
</feature>
<evidence type="ECO:0000256" key="5">
    <source>
        <dbReference type="ARBA" id="ARBA00022824"/>
    </source>
</evidence>
<keyword evidence="5" id="KW-0256">Endoplasmic reticulum</keyword>
<protein>
    <submittedName>
        <fullName evidence="8">Rap1 GTPase-GDP dissociation stimulator 1</fullName>
    </submittedName>
</protein>
<accession>A0A093FZT2</accession>
<evidence type="ECO:0000256" key="6">
    <source>
        <dbReference type="ARBA" id="ARBA00023128"/>
    </source>
</evidence>
<dbReference type="Gene3D" id="1.25.10.10">
    <property type="entry name" value="Leucine-rich Repeat Variant"/>
    <property type="match status" value="2"/>
</dbReference>
<evidence type="ECO:0000256" key="1">
    <source>
        <dbReference type="ARBA" id="ARBA00004173"/>
    </source>
</evidence>
<feature type="non-terminal residue" evidence="8">
    <location>
        <position position="1"/>
    </location>
</feature>
<gene>
    <name evidence="8" type="ORF">N307_00131</name>
</gene>
<dbReference type="FunFam" id="1.25.10.10:FF:000093">
    <property type="entry name" value="rap1 GTPase-GDP dissociation stimulator 1 isoform X4"/>
    <property type="match status" value="1"/>
</dbReference>
<sequence length="492" mass="54283">CAVKAAQVLSEIAKNEEMKKPCIEADLVLILIPFLESTDQEMLLHAGRAIGRICYDNRDLQEELVKVGVITSLVRILTDYAESEPLVHVDLLALYNLADLDTAKEALSKTRVAEQLVKQLRRAESHERLEIVFEILQALAENDALKVQLVEAGVQEVLSEILLRLKGSSQAEDTCILKAASNLIASLLLGGTHLQSFYNPRGNSFQTPCFFTLIGAYCSHFHASLQAYIASDGNCVRMVQLGVIDQLLDLLEKHVESGDVSVQHAALSALRNLAIPVVNKVQMLEEGVTKRIQSLLRSEIPPAQFKLLGTLRMLADGQADAAEILGQDPMLLNRLVQWCTANDHSSIHGEANRLLASILRHNRSQEVVKAIQEAQGVKHLVSMATSEHTIMQNEALNALAIASAIDLEVLEESFKESQLVQSLHKLLQDNNTSPEVKYNSMSLLCCLLNSGDLRQEIEEDKVKETLEELCSHSNANVVKEAVTTLQILRGET</sequence>
<evidence type="ECO:0000313" key="9">
    <source>
        <dbReference type="Proteomes" id="UP000053875"/>
    </source>
</evidence>